<evidence type="ECO:0000313" key="14">
    <source>
        <dbReference type="Proteomes" id="UP001366166"/>
    </source>
</evidence>
<feature type="binding site" evidence="9">
    <location>
        <position position="126"/>
    </location>
    <ligand>
        <name>1-deoxy-D-xylulose 5-phosphate</name>
        <dbReference type="ChEBI" id="CHEBI:57792"/>
    </ligand>
</feature>
<feature type="domain" description="DXP reductoisomerase C-terminal" evidence="12">
    <location>
        <begin position="262"/>
        <end position="377"/>
    </location>
</feature>
<dbReference type="Pfam" id="PF08436">
    <property type="entry name" value="DXP_redisom_C"/>
    <property type="match status" value="1"/>
</dbReference>
<comment type="cofactor">
    <cofactor evidence="9">
        <name>Mg(2+)</name>
        <dbReference type="ChEBI" id="CHEBI:18420"/>
    </cofactor>
    <cofactor evidence="9">
        <name>Mn(2+)</name>
        <dbReference type="ChEBI" id="CHEBI:29035"/>
    </cofactor>
</comment>
<feature type="binding site" evidence="9">
    <location>
        <position position="219"/>
    </location>
    <ligand>
        <name>1-deoxy-D-xylulose 5-phosphate</name>
        <dbReference type="ChEBI" id="CHEBI:57792"/>
    </ligand>
</feature>
<proteinExistence type="inferred from homology"/>
<dbReference type="FunFam" id="3.40.50.720:FF:000045">
    <property type="entry name" value="1-deoxy-D-xylulose 5-phosphate reductoisomerase"/>
    <property type="match status" value="1"/>
</dbReference>
<comment type="pathway">
    <text evidence="1 9">Isoprenoid biosynthesis; isopentenyl diphosphate biosynthesis via DXP pathway; isopentenyl diphosphate from 1-deoxy-D-xylulose 5-phosphate: step 1/6.</text>
</comment>
<keyword evidence="5 9" id="KW-0560">Oxidoreductase</keyword>
<feature type="binding site" evidence="9">
    <location>
        <position position="127"/>
    </location>
    <ligand>
        <name>NADPH</name>
        <dbReference type="ChEBI" id="CHEBI:57783"/>
    </ligand>
</feature>
<accession>A0AAU9F379</accession>
<evidence type="ECO:0000256" key="8">
    <source>
        <dbReference type="ARBA" id="ARBA00048543"/>
    </source>
</evidence>
<dbReference type="RefSeq" id="WP_338601804.1">
    <property type="nucleotide sequence ID" value="NZ_AP028679.1"/>
</dbReference>
<feature type="domain" description="1-deoxy-D-xylulose 5-phosphate reductoisomerase C-terminal" evidence="11">
    <location>
        <begin position="147"/>
        <end position="230"/>
    </location>
</feature>
<comment type="caution">
    <text evidence="9">Lacks conserved residue(s) required for the propagation of feature annotation.</text>
</comment>
<feature type="binding site" evidence="9">
    <location>
        <position position="153"/>
    </location>
    <ligand>
        <name>1-deoxy-D-xylulose 5-phosphate</name>
        <dbReference type="ChEBI" id="CHEBI:57792"/>
    </ligand>
</feature>
<dbReference type="InterPro" id="IPR013644">
    <property type="entry name" value="DXP_reductoisomerase_C"/>
</dbReference>
<dbReference type="AlphaFoldDB" id="A0AAU9F379"/>
<feature type="binding site" evidence="9">
    <location>
        <position position="200"/>
    </location>
    <ligand>
        <name>1-deoxy-D-xylulose 5-phosphate</name>
        <dbReference type="ChEBI" id="CHEBI:57792"/>
    </ligand>
</feature>
<keyword evidence="4 9" id="KW-0521">NADP</keyword>
<dbReference type="GO" id="GO:0030604">
    <property type="term" value="F:1-deoxy-D-xylulose-5-phosphate reductoisomerase activity"/>
    <property type="evidence" value="ECO:0007669"/>
    <property type="project" value="UniProtKB-UniRule"/>
</dbReference>
<dbReference type="InterPro" id="IPR026877">
    <property type="entry name" value="DXPR_C"/>
</dbReference>
<feature type="binding site" evidence="9">
    <location>
        <position position="222"/>
    </location>
    <ligand>
        <name>Mn(2+)</name>
        <dbReference type="ChEBI" id="CHEBI:29035"/>
    </ligand>
</feature>
<evidence type="ECO:0000256" key="2">
    <source>
        <dbReference type="ARBA" id="ARBA00006825"/>
    </source>
</evidence>
<feature type="binding site" evidence="9">
    <location>
        <position position="222"/>
    </location>
    <ligand>
        <name>1-deoxy-D-xylulose 5-phosphate</name>
        <dbReference type="ChEBI" id="CHEBI:57792"/>
    </ligand>
</feature>
<dbReference type="SUPFAM" id="SSF69055">
    <property type="entry name" value="1-deoxy-D-xylulose-5-phosphate reductoisomerase, C-terminal domain"/>
    <property type="match status" value="1"/>
</dbReference>
<evidence type="ECO:0000256" key="1">
    <source>
        <dbReference type="ARBA" id="ARBA00005094"/>
    </source>
</evidence>
<dbReference type="EC" id="1.1.1.267" evidence="9"/>
<evidence type="ECO:0000313" key="13">
    <source>
        <dbReference type="EMBL" id="BEQ16247.1"/>
    </source>
</evidence>
<name>A0AAU9F379_9BACT</name>
<feature type="binding site" evidence="9">
    <location>
        <position position="153"/>
    </location>
    <ligand>
        <name>Mn(2+)</name>
        <dbReference type="ChEBI" id="CHEBI:29035"/>
    </ligand>
</feature>
<comment type="catalytic activity">
    <reaction evidence="8">
        <text>2-C-methyl-D-erythritol 4-phosphate + NADP(+) = 1-deoxy-D-xylulose 5-phosphate + NADPH + H(+)</text>
        <dbReference type="Rhea" id="RHEA:13717"/>
        <dbReference type="ChEBI" id="CHEBI:15378"/>
        <dbReference type="ChEBI" id="CHEBI:57783"/>
        <dbReference type="ChEBI" id="CHEBI:57792"/>
        <dbReference type="ChEBI" id="CHEBI:58262"/>
        <dbReference type="ChEBI" id="CHEBI:58349"/>
        <dbReference type="EC" id="1.1.1.267"/>
    </reaction>
    <physiologicalReaction direction="right-to-left" evidence="8">
        <dbReference type="Rhea" id="RHEA:13719"/>
    </physiologicalReaction>
</comment>
<evidence type="ECO:0000256" key="7">
    <source>
        <dbReference type="ARBA" id="ARBA00023229"/>
    </source>
</evidence>
<evidence type="ECO:0000259" key="11">
    <source>
        <dbReference type="Pfam" id="PF08436"/>
    </source>
</evidence>
<evidence type="ECO:0000259" key="12">
    <source>
        <dbReference type="Pfam" id="PF13288"/>
    </source>
</evidence>
<evidence type="ECO:0000256" key="6">
    <source>
        <dbReference type="ARBA" id="ARBA00023211"/>
    </source>
</evidence>
<evidence type="ECO:0000256" key="3">
    <source>
        <dbReference type="ARBA" id="ARBA00022723"/>
    </source>
</evidence>
<feature type="binding site" evidence="9">
    <location>
        <position position="39"/>
    </location>
    <ligand>
        <name>NADPH</name>
        <dbReference type="ChEBI" id="CHEBI:57783"/>
    </ligand>
</feature>
<dbReference type="InterPro" id="IPR036169">
    <property type="entry name" value="DXPR_C_sf"/>
</dbReference>
<dbReference type="NCBIfam" id="TIGR00243">
    <property type="entry name" value="Dxr"/>
    <property type="match status" value="1"/>
</dbReference>
<reference evidence="14" key="1">
    <citation type="journal article" date="2023" name="Arch. Microbiol.">
        <title>Desulfoferula mesophilus gen. nov. sp. nov., a mesophilic sulfate-reducing bacterium isolated from a brackish lake sediment.</title>
        <authorList>
            <person name="Watanabe T."/>
            <person name="Yabe T."/>
            <person name="Tsuji J.M."/>
            <person name="Fukui M."/>
        </authorList>
    </citation>
    <scope>NUCLEOTIDE SEQUENCE [LARGE SCALE GENOMIC DNA]</scope>
    <source>
        <strain evidence="14">12FAK</strain>
    </source>
</reference>
<feature type="binding site" evidence="9">
    <location>
        <position position="213"/>
    </location>
    <ligand>
        <name>1-deoxy-D-xylulose 5-phosphate</name>
        <dbReference type="ChEBI" id="CHEBI:57792"/>
    </ligand>
</feature>
<dbReference type="InterPro" id="IPR003821">
    <property type="entry name" value="DXP_reductoisomerase"/>
</dbReference>
<sequence>MAVKKLAILGSTGSIGQSTLQVVAAHRERFPVVSLAAARSVQELARQAALFQPQVLAVLDKEAADQLKKLLPPGLKAEVVYGPQGYLQAAAGCGADMVLSAMVGVAGLLPTYAAVKAGIDVALANKETLVAAGELVMTAAAESGSAIVPVDSEHSAIFQSLMGNDPAGVRRLWLTASGGPFWGYSKAQLAGVTPEKALAHPTWSMGPKITIDSATLMNKGLEVIEAHWLFDRGYDDIKVVVHPQSVVHSLVEYVDGSFLAQLGLPDMKTPIAFALSYPQRLALDAPRLDLAQVARLSFEEPDLERFPALGLAFAAGRRGGSAPAVLNAANEVAVGLFLAGGLAYGQIAECARAVLDEHQAAPLTSVAAVLEADRWARGRARAWAESHGGNA</sequence>
<keyword evidence="6 9" id="KW-0464">Manganese</keyword>
<dbReference type="SUPFAM" id="SSF55347">
    <property type="entry name" value="Glyceraldehyde-3-phosphate dehydrogenase-like, C-terminal domain"/>
    <property type="match status" value="1"/>
</dbReference>
<feature type="binding site" evidence="9">
    <location>
        <position position="206"/>
    </location>
    <ligand>
        <name>NADPH</name>
        <dbReference type="ChEBI" id="CHEBI:57783"/>
    </ligand>
</feature>
<feature type="binding site" evidence="9">
    <location>
        <position position="125"/>
    </location>
    <ligand>
        <name>NADPH</name>
        <dbReference type="ChEBI" id="CHEBI:57783"/>
    </ligand>
</feature>
<feature type="binding site" evidence="9">
    <location>
        <position position="177"/>
    </location>
    <ligand>
        <name>1-deoxy-D-xylulose 5-phosphate</name>
        <dbReference type="ChEBI" id="CHEBI:57792"/>
    </ligand>
</feature>
<dbReference type="GO" id="GO:0030145">
    <property type="term" value="F:manganese ion binding"/>
    <property type="evidence" value="ECO:0007669"/>
    <property type="project" value="TreeGrafter"/>
</dbReference>
<dbReference type="InterPro" id="IPR013512">
    <property type="entry name" value="DXP_reductoisomerase_N"/>
</dbReference>
<dbReference type="SUPFAM" id="SSF51735">
    <property type="entry name" value="NAD(P)-binding Rossmann-fold domains"/>
    <property type="match status" value="1"/>
</dbReference>
<keyword evidence="7 9" id="KW-0414">Isoprene biosynthesis</keyword>
<keyword evidence="14" id="KW-1185">Reference proteome</keyword>
<feature type="domain" description="1-deoxy-D-xylulose 5-phosphate reductoisomerase N-terminal" evidence="10">
    <location>
        <begin position="6"/>
        <end position="133"/>
    </location>
</feature>
<dbReference type="InterPro" id="IPR036291">
    <property type="entry name" value="NAD(P)-bd_dom_sf"/>
</dbReference>
<protein>
    <recommendedName>
        <fullName evidence="9">1-deoxy-D-xylulose 5-phosphate reductoisomerase</fullName>
        <shortName evidence="9">DXP reductoisomerase</shortName>
        <ecNumber evidence="9">1.1.1.267</ecNumber>
    </recommendedName>
    <alternativeName>
        <fullName evidence="9">1-deoxyxylulose-5-phosphate reductoisomerase</fullName>
    </alternativeName>
    <alternativeName>
        <fullName evidence="9">2-C-methyl-D-erythritol 4-phosphate synthase</fullName>
    </alternativeName>
</protein>
<dbReference type="KEGG" id="dmp:FAK_33130"/>
<feature type="binding site" evidence="9">
    <location>
        <position position="14"/>
    </location>
    <ligand>
        <name>NADPH</name>
        <dbReference type="ChEBI" id="CHEBI:57783"/>
    </ligand>
</feature>
<gene>
    <name evidence="9 13" type="primary">dxr</name>
    <name evidence="13" type="ORF">FAK_33130</name>
</gene>
<dbReference type="EMBL" id="AP028679">
    <property type="protein sequence ID" value="BEQ16247.1"/>
    <property type="molecule type" value="Genomic_DNA"/>
</dbReference>
<dbReference type="Pfam" id="PF02670">
    <property type="entry name" value="DXP_reductoisom"/>
    <property type="match status" value="1"/>
</dbReference>
<dbReference type="PANTHER" id="PTHR30525:SF0">
    <property type="entry name" value="1-DEOXY-D-XYLULOSE 5-PHOSPHATE REDUCTOISOMERASE, CHLOROPLASTIC"/>
    <property type="match status" value="1"/>
</dbReference>
<dbReference type="NCBIfam" id="NF009114">
    <property type="entry name" value="PRK12464.1"/>
    <property type="match status" value="1"/>
</dbReference>
<feature type="binding site" evidence="9">
    <location>
        <position position="38"/>
    </location>
    <ligand>
        <name>NADPH</name>
        <dbReference type="ChEBI" id="CHEBI:57783"/>
    </ligand>
</feature>
<dbReference type="Gene3D" id="3.40.50.720">
    <property type="entry name" value="NAD(P)-binding Rossmann-like Domain"/>
    <property type="match status" value="1"/>
</dbReference>
<organism evidence="13 14">
    <name type="scientific">Desulfoferula mesophila</name>
    <dbReference type="NCBI Taxonomy" id="3058419"/>
    <lineage>
        <taxon>Bacteria</taxon>
        <taxon>Pseudomonadati</taxon>
        <taxon>Thermodesulfobacteriota</taxon>
        <taxon>Desulfarculia</taxon>
        <taxon>Desulfarculales</taxon>
        <taxon>Desulfarculaceae</taxon>
        <taxon>Desulfoferula</taxon>
    </lineage>
</organism>
<feature type="binding site" evidence="9">
    <location>
        <position position="218"/>
    </location>
    <ligand>
        <name>1-deoxy-D-xylulose 5-phosphate</name>
        <dbReference type="ChEBI" id="CHEBI:57792"/>
    </ligand>
</feature>
<keyword evidence="3 9" id="KW-0479">Metal-binding</keyword>
<feature type="binding site" evidence="9">
    <location>
        <position position="13"/>
    </location>
    <ligand>
        <name>NADPH</name>
        <dbReference type="ChEBI" id="CHEBI:57783"/>
    </ligand>
</feature>
<dbReference type="PIRSF" id="PIRSF006205">
    <property type="entry name" value="Dxp_reductismrs"/>
    <property type="match status" value="1"/>
</dbReference>
<comment type="function">
    <text evidence="9">Catalyzes the NADPH-dependent rearrangement and reduction of 1-deoxy-D-xylulose-5-phosphate (DXP) to 2-C-methyl-D-erythritol 4-phosphate (MEP).</text>
</comment>
<dbReference type="Gene3D" id="1.10.1740.10">
    <property type="match status" value="1"/>
</dbReference>
<dbReference type="GO" id="GO:0051484">
    <property type="term" value="P:isopentenyl diphosphate biosynthetic process, methylerythritol 4-phosphate pathway involved in terpenoid biosynthetic process"/>
    <property type="evidence" value="ECO:0007669"/>
    <property type="project" value="UniProtKB-ARBA"/>
</dbReference>
<comment type="similarity">
    <text evidence="2 9">Belongs to the DXR family.</text>
</comment>
<dbReference type="GO" id="GO:0070402">
    <property type="term" value="F:NADPH binding"/>
    <property type="evidence" value="ECO:0007669"/>
    <property type="project" value="InterPro"/>
</dbReference>
<evidence type="ECO:0000256" key="5">
    <source>
        <dbReference type="ARBA" id="ARBA00023002"/>
    </source>
</evidence>
<dbReference type="Pfam" id="PF13288">
    <property type="entry name" value="DXPR_C"/>
    <property type="match status" value="1"/>
</dbReference>
<evidence type="ECO:0000259" key="10">
    <source>
        <dbReference type="Pfam" id="PF02670"/>
    </source>
</evidence>
<feature type="binding site" evidence="9">
    <location>
        <position position="152"/>
    </location>
    <ligand>
        <name>1-deoxy-D-xylulose 5-phosphate</name>
        <dbReference type="ChEBI" id="CHEBI:57792"/>
    </ligand>
</feature>
<feature type="binding site" evidence="9">
    <location>
        <position position="15"/>
    </location>
    <ligand>
        <name>NADPH</name>
        <dbReference type="ChEBI" id="CHEBI:57783"/>
    </ligand>
</feature>
<keyword evidence="9" id="KW-0460">Magnesium</keyword>
<feature type="binding site" evidence="9">
    <location>
        <position position="151"/>
    </location>
    <ligand>
        <name>Mn(2+)</name>
        <dbReference type="ChEBI" id="CHEBI:29035"/>
    </ligand>
</feature>
<dbReference type="Proteomes" id="UP001366166">
    <property type="component" value="Chromosome"/>
</dbReference>
<evidence type="ECO:0000256" key="9">
    <source>
        <dbReference type="HAMAP-Rule" id="MF_00183"/>
    </source>
</evidence>
<dbReference type="HAMAP" id="MF_00183">
    <property type="entry name" value="DXP_reductoisom"/>
    <property type="match status" value="1"/>
</dbReference>
<feature type="binding site" evidence="9">
    <location>
        <position position="12"/>
    </location>
    <ligand>
        <name>NADPH</name>
        <dbReference type="ChEBI" id="CHEBI:57783"/>
    </ligand>
</feature>
<evidence type="ECO:0000256" key="4">
    <source>
        <dbReference type="ARBA" id="ARBA00022857"/>
    </source>
</evidence>
<dbReference type="PANTHER" id="PTHR30525">
    <property type="entry name" value="1-DEOXY-D-XYLULOSE 5-PHOSPHATE REDUCTOISOMERASE"/>
    <property type="match status" value="1"/>
</dbReference>